<feature type="transmembrane region" description="Helical" evidence="1">
    <location>
        <begin position="55"/>
        <end position="74"/>
    </location>
</feature>
<comment type="caution">
    <text evidence="2">The sequence shown here is derived from an EMBL/GenBank/DDBJ whole genome shotgun (WGS) entry which is preliminary data.</text>
</comment>
<organism evidence="2 3">
    <name type="scientific">Rubroshorea leprosula</name>
    <dbReference type="NCBI Taxonomy" id="152421"/>
    <lineage>
        <taxon>Eukaryota</taxon>
        <taxon>Viridiplantae</taxon>
        <taxon>Streptophyta</taxon>
        <taxon>Embryophyta</taxon>
        <taxon>Tracheophyta</taxon>
        <taxon>Spermatophyta</taxon>
        <taxon>Magnoliopsida</taxon>
        <taxon>eudicotyledons</taxon>
        <taxon>Gunneridae</taxon>
        <taxon>Pentapetalae</taxon>
        <taxon>rosids</taxon>
        <taxon>malvids</taxon>
        <taxon>Malvales</taxon>
        <taxon>Dipterocarpaceae</taxon>
        <taxon>Rubroshorea</taxon>
    </lineage>
</organism>
<dbReference type="AlphaFoldDB" id="A0AAV5I9G1"/>
<keyword evidence="1" id="KW-0812">Transmembrane</keyword>
<reference evidence="2 3" key="1">
    <citation type="journal article" date="2021" name="Commun. Biol.">
        <title>The genome of Shorea leprosula (Dipterocarpaceae) highlights the ecological relevance of drought in aseasonal tropical rainforests.</title>
        <authorList>
            <person name="Ng K.K.S."/>
            <person name="Kobayashi M.J."/>
            <person name="Fawcett J.A."/>
            <person name="Hatakeyama M."/>
            <person name="Paape T."/>
            <person name="Ng C.H."/>
            <person name="Ang C.C."/>
            <person name="Tnah L.H."/>
            <person name="Lee C.T."/>
            <person name="Nishiyama T."/>
            <person name="Sese J."/>
            <person name="O'Brien M.J."/>
            <person name="Copetti D."/>
            <person name="Mohd Noor M.I."/>
            <person name="Ong R.C."/>
            <person name="Putra M."/>
            <person name="Sireger I.Z."/>
            <person name="Indrioko S."/>
            <person name="Kosugi Y."/>
            <person name="Izuno A."/>
            <person name="Isagi Y."/>
            <person name="Lee S.L."/>
            <person name="Shimizu K.K."/>
        </authorList>
    </citation>
    <scope>NUCLEOTIDE SEQUENCE [LARGE SCALE GENOMIC DNA]</scope>
    <source>
        <strain evidence="2">214</strain>
    </source>
</reference>
<dbReference type="EMBL" id="BPVZ01000009">
    <property type="protein sequence ID" value="GKU95622.1"/>
    <property type="molecule type" value="Genomic_DNA"/>
</dbReference>
<name>A0AAV5I9G1_9ROSI</name>
<keyword evidence="1" id="KW-0472">Membrane</keyword>
<evidence type="ECO:0000313" key="3">
    <source>
        <dbReference type="Proteomes" id="UP001054252"/>
    </source>
</evidence>
<sequence length="81" mass="9276">MHRSSSSCRVSDEFCVKSSTLKDTETEQSREQLPTYNPLSHAAKRERSRLRSAENAVHLIPLVLVLCAVILWFFSIPESRE</sequence>
<dbReference type="Proteomes" id="UP001054252">
    <property type="component" value="Unassembled WGS sequence"/>
</dbReference>
<dbReference type="PANTHER" id="PTHR34189:SF13">
    <property type="entry name" value="TRANSMEMBRANE PROTEIN"/>
    <property type="match status" value="1"/>
</dbReference>
<keyword evidence="3" id="KW-1185">Reference proteome</keyword>
<protein>
    <submittedName>
        <fullName evidence="2">Uncharacterized protein</fullName>
    </submittedName>
</protein>
<gene>
    <name evidence="2" type="ORF">SLEP1_g8956</name>
</gene>
<evidence type="ECO:0000313" key="2">
    <source>
        <dbReference type="EMBL" id="GKU95622.1"/>
    </source>
</evidence>
<proteinExistence type="predicted"/>
<evidence type="ECO:0000256" key="1">
    <source>
        <dbReference type="SAM" id="Phobius"/>
    </source>
</evidence>
<dbReference type="PANTHER" id="PTHR34189">
    <property type="entry name" value="TRANSMEMBRANE PROTEIN"/>
    <property type="match status" value="1"/>
</dbReference>
<keyword evidence="1" id="KW-1133">Transmembrane helix</keyword>
<accession>A0AAV5I9G1</accession>